<protein>
    <recommendedName>
        <fullName evidence="1">Retrovirus-related Pol polyprotein from transposon TNT 1-94-like beta-barrel domain-containing protein</fullName>
    </recommendedName>
</protein>
<evidence type="ECO:0000313" key="3">
    <source>
        <dbReference type="Proteomes" id="UP000075243"/>
    </source>
</evidence>
<dbReference type="Proteomes" id="UP000075243">
    <property type="component" value="Unassembled WGS sequence"/>
</dbReference>
<proteinExistence type="predicted"/>
<evidence type="ECO:0000313" key="2">
    <source>
        <dbReference type="EMBL" id="KYP34264.1"/>
    </source>
</evidence>
<dbReference type="Gramene" id="C.cajan_44731.t">
    <property type="protein sequence ID" value="C.cajan_44731.t.cds1"/>
    <property type="gene ID" value="C.cajan_44731"/>
</dbReference>
<keyword evidence="3" id="KW-1185">Reference proteome</keyword>
<organism evidence="2 3">
    <name type="scientific">Cajanus cajan</name>
    <name type="common">Pigeon pea</name>
    <name type="synonym">Cajanus indicus</name>
    <dbReference type="NCBI Taxonomy" id="3821"/>
    <lineage>
        <taxon>Eukaryota</taxon>
        <taxon>Viridiplantae</taxon>
        <taxon>Streptophyta</taxon>
        <taxon>Embryophyta</taxon>
        <taxon>Tracheophyta</taxon>
        <taxon>Spermatophyta</taxon>
        <taxon>Magnoliopsida</taxon>
        <taxon>eudicotyledons</taxon>
        <taxon>Gunneridae</taxon>
        <taxon>Pentapetalae</taxon>
        <taxon>rosids</taxon>
        <taxon>fabids</taxon>
        <taxon>Fabales</taxon>
        <taxon>Fabaceae</taxon>
        <taxon>Papilionoideae</taxon>
        <taxon>50 kb inversion clade</taxon>
        <taxon>NPAAA clade</taxon>
        <taxon>indigoferoid/millettioid clade</taxon>
        <taxon>Phaseoleae</taxon>
        <taxon>Cajanus</taxon>
    </lineage>
</organism>
<dbReference type="AlphaFoldDB" id="A0A151QVE1"/>
<dbReference type="Pfam" id="PF22936">
    <property type="entry name" value="Pol_BBD"/>
    <property type="match status" value="1"/>
</dbReference>
<name>A0A151QVE1_CAJCA</name>
<accession>A0A151QVE1</accession>
<feature type="domain" description="Retrovirus-related Pol polyprotein from transposon TNT 1-94-like beta-barrel" evidence="1">
    <location>
        <begin position="5"/>
        <end position="64"/>
    </location>
</feature>
<sequence>MNFLSQYFSSYTPCAGNQKIKLADNSLAIVAGKGSVTFSPSLTLKNALHVPNLSYNLVPISKLTLDHNC</sequence>
<dbReference type="InterPro" id="IPR054722">
    <property type="entry name" value="PolX-like_BBD"/>
</dbReference>
<gene>
    <name evidence="2" type="ORF">KK1_044804</name>
</gene>
<dbReference type="EMBL" id="KQ484638">
    <property type="protein sequence ID" value="KYP34264.1"/>
    <property type="molecule type" value="Genomic_DNA"/>
</dbReference>
<evidence type="ECO:0000259" key="1">
    <source>
        <dbReference type="Pfam" id="PF22936"/>
    </source>
</evidence>
<reference evidence="2" key="1">
    <citation type="journal article" date="2012" name="Nat. Biotechnol.">
        <title>Draft genome sequence of pigeonpea (Cajanus cajan), an orphan legume crop of resource-poor farmers.</title>
        <authorList>
            <person name="Varshney R.K."/>
            <person name="Chen W."/>
            <person name="Li Y."/>
            <person name="Bharti A.K."/>
            <person name="Saxena R.K."/>
            <person name="Schlueter J.A."/>
            <person name="Donoghue M.T."/>
            <person name="Azam S."/>
            <person name="Fan G."/>
            <person name="Whaley A.M."/>
            <person name="Farmer A.D."/>
            <person name="Sheridan J."/>
            <person name="Iwata A."/>
            <person name="Tuteja R."/>
            <person name="Penmetsa R.V."/>
            <person name="Wu W."/>
            <person name="Upadhyaya H.D."/>
            <person name="Yang S.P."/>
            <person name="Shah T."/>
            <person name="Saxena K.B."/>
            <person name="Michael T."/>
            <person name="McCombie W.R."/>
            <person name="Yang B."/>
            <person name="Zhang G."/>
            <person name="Yang H."/>
            <person name="Wang J."/>
            <person name="Spillane C."/>
            <person name="Cook D.R."/>
            <person name="May G.D."/>
            <person name="Xu X."/>
            <person name="Jackson S.A."/>
        </authorList>
    </citation>
    <scope>NUCLEOTIDE SEQUENCE [LARGE SCALE GENOMIC DNA]</scope>
</reference>